<gene>
    <name evidence="1" type="ORF">QFC20_000066</name>
</gene>
<protein>
    <submittedName>
        <fullName evidence="1">Uncharacterized protein</fullName>
    </submittedName>
</protein>
<proteinExistence type="predicted"/>
<accession>A0ACC2X1L9</accession>
<comment type="caution">
    <text evidence="1">The sequence shown here is derived from an EMBL/GenBank/DDBJ whole genome shotgun (WGS) entry which is preliminary data.</text>
</comment>
<reference evidence="1" key="1">
    <citation type="submission" date="2023-04" db="EMBL/GenBank/DDBJ databases">
        <title>Draft Genome sequencing of Naganishia species isolated from polar environments using Oxford Nanopore Technology.</title>
        <authorList>
            <person name="Leo P."/>
            <person name="Venkateswaran K."/>
        </authorList>
    </citation>
    <scope>NUCLEOTIDE SEQUENCE</scope>
    <source>
        <strain evidence="1">MNA-CCFEE 5262</strain>
    </source>
</reference>
<dbReference type="EMBL" id="JASBWS010000001">
    <property type="protein sequence ID" value="KAJ9117787.1"/>
    <property type="molecule type" value="Genomic_DNA"/>
</dbReference>
<organism evidence="1 2">
    <name type="scientific">Naganishia adeliensis</name>
    <dbReference type="NCBI Taxonomy" id="92952"/>
    <lineage>
        <taxon>Eukaryota</taxon>
        <taxon>Fungi</taxon>
        <taxon>Dikarya</taxon>
        <taxon>Basidiomycota</taxon>
        <taxon>Agaricomycotina</taxon>
        <taxon>Tremellomycetes</taxon>
        <taxon>Filobasidiales</taxon>
        <taxon>Filobasidiaceae</taxon>
        <taxon>Naganishia</taxon>
    </lineage>
</organism>
<name>A0ACC2X1L9_9TREE</name>
<sequence length="197" mass="21929">MWTHDASVSLPSSSGGLDALLNTPRTTSQLWDHRRPGLVPNTDGVHAEKLDNVRSSPLLVRHAGVDRTPKRVTETSTPHWKTTHTLNTKSSFPSCSPLKTVSPTTRQPTISPVTAPIEVPTAPRPKKARIDAERGRRVDLRDKFTKLRDKLPMGGQKGSKVNILDRAMSYIDELRRVSEVQSAQLRALQADFNEKKQ</sequence>
<evidence type="ECO:0000313" key="2">
    <source>
        <dbReference type="Proteomes" id="UP001230649"/>
    </source>
</evidence>
<keyword evidence="2" id="KW-1185">Reference proteome</keyword>
<evidence type="ECO:0000313" key="1">
    <source>
        <dbReference type="EMBL" id="KAJ9117787.1"/>
    </source>
</evidence>
<dbReference type="Proteomes" id="UP001230649">
    <property type="component" value="Unassembled WGS sequence"/>
</dbReference>